<reference evidence="13" key="1">
    <citation type="submission" date="2022-08" db="EMBL/GenBank/DDBJ databases">
        <authorList>
            <consortium name="DOE Joint Genome Institute"/>
            <person name="Min B."/>
            <person name="Riley R."/>
            <person name="Sierra-Patev S."/>
            <person name="Naranjo-Ortiz M."/>
            <person name="Looney B."/>
            <person name="Konkel Z."/>
            <person name="Slot J.C."/>
            <person name="Sakamoto Y."/>
            <person name="Steenwyk J.L."/>
            <person name="Rokas A."/>
            <person name="Carro J."/>
            <person name="Camarero S."/>
            <person name="Ferreira P."/>
            <person name="Molpeceres G."/>
            <person name="Ruiz-Duenas F.J."/>
            <person name="Serrano A."/>
            <person name="Henrissat B."/>
            <person name="Drula E."/>
            <person name="Hughes K.W."/>
            <person name="Mata J.L."/>
            <person name="Ishikawa N.K."/>
            <person name="Vargas-Isla R."/>
            <person name="Ushijima S."/>
            <person name="Smith C.A."/>
            <person name="Ahrendt S."/>
            <person name="Andreopoulos W."/>
            <person name="He G."/>
            <person name="Labutti K."/>
            <person name="Lipzen A."/>
            <person name="Ng V."/>
            <person name="Sandor L."/>
            <person name="Barry K."/>
            <person name="Martinez A.T."/>
            <person name="Xiao Y."/>
            <person name="Gibbons J.G."/>
            <person name="Terashima K."/>
            <person name="Hibbett D.S."/>
            <person name="Grigoriev I.V."/>
        </authorList>
    </citation>
    <scope>NUCLEOTIDE SEQUENCE</scope>
    <source>
        <strain evidence="13">Sp2 HRB7682 ss15</strain>
    </source>
</reference>
<dbReference type="GO" id="GO:0071586">
    <property type="term" value="P:CAAX-box protein processing"/>
    <property type="evidence" value="ECO:0007669"/>
    <property type="project" value="InterPro"/>
</dbReference>
<dbReference type="GO" id="GO:0005789">
    <property type="term" value="C:endoplasmic reticulum membrane"/>
    <property type="evidence" value="ECO:0007669"/>
    <property type="project" value="UniProtKB-SubCell"/>
</dbReference>
<feature type="transmembrane region" description="Helical" evidence="11">
    <location>
        <begin position="290"/>
        <end position="309"/>
    </location>
</feature>
<sequence>MQDIALSSTAAHMLGLTFASMYVGSIYVSKEARLVFNAQLTAVDSTGVGKPRERSRADNERWRDDPDVIRARLTAVTIATVLCITSVCWITQSIPTALSLLGLWPSFPTSLTSLRHVVAPHLITPLLFLGPLYAKFLSFSPRNHWRGNLSTRTKLLLCNVTGLRNYIVAPITEEIVFRACVLSVYLLSPTLAASEIGLVLTTPLNFGVAHLHHAWDTYNRLGRTTAALKRALLISLFQMVYTTLFGALCTYLFLQTHYSILVPIAAHIFCNIMGFPDFREDLRLGEGDGRKGVVIAAYLLGVVGFVYSVSPAGRWWWSFAENIEVLLR</sequence>
<comment type="catalytic activity">
    <reaction evidence="9">
        <text>Hydrolyzes the peptide bond -P2-(S-farnesyl or geranylgeranyl)C-P1'-P2'-P3'-COOH where P1' and P2' are amino acids with aliphatic sidechains and P3' is any C-terminal residue.</text>
        <dbReference type="EC" id="3.4.26.1"/>
    </reaction>
</comment>
<dbReference type="Proteomes" id="UP001150238">
    <property type="component" value="Unassembled WGS sequence"/>
</dbReference>
<evidence type="ECO:0000259" key="12">
    <source>
        <dbReference type="Pfam" id="PF02517"/>
    </source>
</evidence>
<dbReference type="PANTHER" id="PTHR13046">
    <property type="entry name" value="PROTEASE U48 CAAX PRENYL PROTEASE RCE1"/>
    <property type="match status" value="1"/>
</dbReference>
<evidence type="ECO:0000256" key="7">
    <source>
        <dbReference type="ARBA" id="ARBA00022989"/>
    </source>
</evidence>
<dbReference type="PANTHER" id="PTHR13046:SF0">
    <property type="entry name" value="CAAX PRENYL PROTEASE 2"/>
    <property type="match status" value="1"/>
</dbReference>
<feature type="transmembrane region" description="Helical" evidence="11">
    <location>
        <begin position="231"/>
        <end position="254"/>
    </location>
</feature>
<evidence type="ECO:0000256" key="1">
    <source>
        <dbReference type="ARBA" id="ARBA00004477"/>
    </source>
</evidence>
<protein>
    <recommendedName>
        <fullName evidence="10">intramembrane prenyl-peptidase Rce1</fullName>
        <ecNumber evidence="10">3.4.26.1</ecNumber>
    </recommendedName>
</protein>
<evidence type="ECO:0000256" key="6">
    <source>
        <dbReference type="ARBA" id="ARBA00022824"/>
    </source>
</evidence>
<feature type="domain" description="CAAX prenyl protease 2/Lysostaphin resistance protein A-like" evidence="12">
    <location>
        <begin position="162"/>
        <end position="273"/>
    </location>
</feature>
<dbReference type="InterPro" id="IPR003675">
    <property type="entry name" value="Rce1/LyrA-like_dom"/>
</dbReference>
<keyword evidence="5" id="KW-0378">Hydrolase</keyword>
<feature type="transmembrane region" description="Helical" evidence="11">
    <location>
        <begin position="260"/>
        <end position="278"/>
    </location>
</feature>
<keyword evidence="3" id="KW-0645">Protease</keyword>
<evidence type="ECO:0000256" key="8">
    <source>
        <dbReference type="ARBA" id="ARBA00023136"/>
    </source>
</evidence>
<keyword evidence="4 11" id="KW-0812">Transmembrane</keyword>
<gene>
    <name evidence="13" type="ORF">C8J55DRAFT_420986</name>
</gene>
<comment type="caution">
    <text evidence="13">The sequence shown here is derived from an EMBL/GenBank/DDBJ whole genome shotgun (WGS) entry which is preliminary data.</text>
</comment>
<comment type="similarity">
    <text evidence="2">Belongs to the peptidase U48 family.</text>
</comment>
<dbReference type="AlphaFoldDB" id="A0A9W9AV93"/>
<evidence type="ECO:0000256" key="11">
    <source>
        <dbReference type="SAM" id="Phobius"/>
    </source>
</evidence>
<evidence type="ECO:0000256" key="10">
    <source>
        <dbReference type="ARBA" id="ARBA00049729"/>
    </source>
</evidence>
<feature type="transmembrane region" description="Helical" evidence="11">
    <location>
        <begin position="114"/>
        <end position="134"/>
    </location>
</feature>
<keyword evidence="6" id="KW-0256">Endoplasmic reticulum</keyword>
<evidence type="ECO:0000256" key="4">
    <source>
        <dbReference type="ARBA" id="ARBA00022692"/>
    </source>
</evidence>
<feature type="transmembrane region" description="Helical" evidence="11">
    <location>
        <begin position="73"/>
        <end position="94"/>
    </location>
</feature>
<accession>A0A9W9AV93</accession>
<dbReference type="Pfam" id="PF02517">
    <property type="entry name" value="Rce1-like"/>
    <property type="match status" value="1"/>
</dbReference>
<comment type="subcellular location">
    <subcellularLocation>
        <location evidence="1">Endoplasmic reticulum membrane</location>
        <topology evidence="1">Multi-pass membrane protein</topology>
    </subcellularLocation>
</comment>
<dbReference type="EC" id="3.4.26.1" evidence="10"/>
<dbReference type="EMBL" id="JANVFS010000006">
    <property type="protein sequence ID" value="KAJ4491362.1"/>
    <property type="molecule type" value="Genomic_DNA"/>
</dbReference>
<evidence type="ECO:0000256" key="5">
    <source>
        <dbReference type="ARBA" id="ARBA00022801"/>
    </source>
</evidence>
<evidence type="ECO:0000313" key="13">
    <source>
        <dbReference type="EMBL" id="KAJ4491362.1"/>
    </source>
</evidence>
<reference evidence="13" key="2">
    <citation type="journal article" date="2023" name="Proc. Natl. Acad. Sci. U.S.A.">
        <title>A global phylogenomic analysis of the shiitake genus Lentinula.</title>
        <authorList>
            <person name="Sierra-Patev S."/>
            <person name="Min B."/>
            <person name="Naranjo-Ortiz M."/>
            <person name="Looney B."/>
            <person name="Konkel Z."/>
            <person name="Slot J.C."/>
            <person name="Sakamoto Y."/>
            <person name="Steenwyk J.L."/>
            <person name="Rokas A."/>
            <person name="Carro J."/>
            <person name="Camarero S."/>
            <person name="Ferreira P."/>
            <person name="Molpeceres G."/>
            <person name="Ruiz-Duenas F.J."/>
            <person name="Serrano A."/>
            <person name="Henrissat B."/>
            <person name="Drula E."/>
            <person name="Hughes K.W."/>
            <person name="Mata J.L."/>
            <person name="Ishikawa N.K."/>
            <person name="Vargas-Isla R."/>
            <person name="Ushijima S."/>
            <person name="Smith C.A."/>
            <person name="Donoghue J."/>
            <person name="Ahrendt S."/>
            <person name="Andreopoulos W."/>
            <person name="He G."/>
            <person name="LaButti K."/>
            <person name="Lipzen A."/>
            <person name="Ng V."/>
            <person name="Riley R."/>
            <person name="Sandor L."/>
            <person name="Barry K."/>
            <person name="Martinez A.T."/>
            <person name="Xiao Y."/>
            <person name="Gibbons J.G."/>
            <person name="Terashima K."/>
            <person name="Grigoriev I.V."/>
            <person name="Hibbett D."/>
        </authorList>
    </citation>
    <scope>NUCLEOTIDE SEQUENCE</scope>
    <source>
        <strain evidence="13">Sp2 HRB7682 ss15</strain>
    </source>
</reference>
<keyword evidence="7 11" id="KW-1133">Transmembrane helix</keyword>
<evidence type="ECO:0000256" key="9">
    <source>
        <dbReference type="ARBA" id="ARBA00047280"/>
    </source>
</evidence>
<keyword evidence="8 11" id="KW-0472">Membrane</keyword>
<evidence type="ECO:0000256" key="2">
    <source>
        <dbReference type="ARBA" id="ARBA00006897"/>
    </source>
</evidence>
<evidence type="ECO:0000313" key="14">
    <source>
        <dbReference type="Proteomes" id="UP001150238"/>
    </source>
</evidence>
<feature type="transmembrane region" description="Helical" evidence="11">
    <location>
        <begin position="6"/>
        <end position="28"/>
    </location>
</feature>
<proteinExistence type="inferred from homology"/>
<name>A0A9W9AV93_9AGAR</name>
<dbReference type="GO" id="GO:0004222">
    <property type="term" value="F:metalloendopeptidase activity"/>
    <property type="evidence" value="ECO:0007669"/>
    <property type="project" value="InterPro"/>
</dbReference>
<organism evidence="13 14">
    <name type="scientific">Lentinula lateritia</name>
    <dbReference type="NCBI Taxonomy" id="40482"/>
    <lineage>
        <taxon>Eukaryota</taxon>
        <taxon>Fungi</taxon>
        <taxon>Dikarya</taxon>
        <taxon>Basidiomycota</taxon>
        <taxon>Agaricomycotina</taxon>
        <taxon>Agaricomycetes</taxon>
        <taxon>Agaricomycetidae</taxon>
        <taxon>Agaricales</taxon>
        <taxon>Marasmiineae</taxon>
        <taxon>Omphalotaceae</taxon>
        <taxon>Lentinula</taxon>
    </lineage>
</organism>
<dbReference type="InterPro" id="IPR039731">
    <property type="entry name" value="Rce1"/>
</dbReference>
<evidence type="ECO:0000256" key="3">
    <source>
        <dbReference type="ARBA" id="ARBA00022670"/>
    </source>
</evidence>